<dbReference type="Gene3D" id="3.60.15.10">
    <property type="entry name" value="Ribonuclease Z/Hydroxyacylglutathione hydrolase-like"/>
    <property type="match status" value="1"/>
</dbReference>
<keyword evidence="3" id="KW-1185">Reference proteome</keyword>
<evidence type="ECO:0000256" key="1">
    <source>
        <dbReference type="SAM" id="MobiDB-lite"/>
    </source>
</evidence>
<name>A0ABR0SCE3_9HYPO</name>
<dbReference type="Proteomes" id="UP001338125">
    <property type="component" value="Unassembled WGS sequence"/>
</dbReference>
<gene>
    <name evidence="2" type="ORF">PT974_08091</name>
</gene>
<evidence type="ECO:0008006" key="4">
    <source>
        <dbReference type="Google" id="ProtNLM"/>
    </source>
</evidence>
<dbReference type="InterPro" id="IPR036866">
    <property type="entry name" value="RibonucZ/Hydroxyglut_hydro"/>
</dbReference>
<dbReference type="PANTHER" id="PTHR36142">
    <property type="entry name" value="METALLO-HYDROLASE/OXIDOREDUCTASE SUPERFAMILY PROTEIN"/>
    <property type="match status" value="1"/>
</dbReference>
<reference evidence="2 3" key="1">
    <citation type="submission" date="2024-01" db="EMBL/GenBank/DDBJ databases">
        <title>Complete genome of Cladobotryum mycophilum ATHUM6906.</title>
        <authorList>
            <person name="Christinaki A.C."/>
            <person name="Myridakis A.I."/>
            <person name="Kouvelis V.N."/>
        </authorList>
    </citation>
    <scope>NUCLEOTIDE SEQUENCE [LARGE SCALE GENOMIC DNA]</scope>
    <source>
        <strain evidence="2 3">ATHUM6906</strain>
    </source>
</reference>
<proteinExistence type="predicted"/>
<dbReference type="EMBL" id="JAVFKD010000014">
    <property type="protein sequence ID" value="KAK5989830.1"/>
    <property type="molecule type" value="Genomic_DNA"/>
</dbReference>
<feature type="region of interest" description="Disordered" evidence="1">
    <location>
        <begin position="156"/>
        <end position="175"/>
    </location>
</feature>
<comment type="caution">
    <text evidence="2">The sequence shown here is derived from an EMBL/GenBank/DDBJ whole genome shotgun (WGS) entry which is preliminary data.</text>
</comment>
<accession>A0ABR0SCE3</accession>
<organism evidence="2 3">
    <name type="scientific">Cladobotryum mycophilum</name>
    <dbReference type="NCBI Taxonomy" id="491253"/>
    <lineage>
        <taxon>Eukaryota</taxon>
        <taxon>Fungi</taxon>
        <taxon>Dikarya</taxon>
        <taxon>Ascomycota</taxon>
        <taxon>Pezizomycotina</taxon>
        <taxon>Sordariomycetes</taxon>
        <taxon>Hypocreomycetidae</taxon>
        <taxon>Hypocreales</taxon>
        <taxon>Hypocreaceae</taxon>
        <taxon>Cladobotryum</taxon>
    </lineage>
</organism>
<evidence type="ECO:0000313" key="2">
    <source>
        <dbReference type="EMBL" id="KAK5989830.1"/>
    </source>
</evidence>
<feature type="region of interest" description="Disordered" evidence="1">
    <location>
        <begin position="1"/>
        <end position="45"/>
    </location>
</feature>
<feature type="compositionally biased region" description="Polar residues" evidence="1">
    <location>
        <begin position="26"/>
        <end position="45"/>
    </location>
</feature>
<evidence type="ECO:0000313" key="3">
    <source>
        <dbReference type="Proteomes" id="UP001338125"/>
    </source>
</evidence>
<dbReference type="PANTHER" id="PTHR36142:SF2">
    <property type="entry name" value="METALLO-HYDROLASE_OXIDOREDUCTASE SUPERFAMILY PROTEIN"/>
    <property type="match status" value="1"/>
</dbReference>
<feature type="compositionally biased region" description="Low complexity" evidence="1">
    <location>
        <begin position="16"/>
        <end position="25"/>
    </location>
</feature>
<sequence>MAASIVDKPHAPFPSPSSAAVDPSAQKSSSITTTASQDNNTASSNSFVRTSHLGQWAQLIRSPDQRPLLVHLNADTSWLVSLPWVRADAPSSPGPPAGRTRFNVLIDPWFQGPQSDVAAFFSTQWHVVQPSVATIAELNDVLRSVESYPGCNDGVAAASNVSEPGKDDDKGTRSSLGSVSDFHIDAVIISHEFTDHCHRATLEELPRHIPIFAADIAAGLIRSWSYFETVITIPNLETGIHWSKLTVLGGLPSFLRIGRATTAGNALYYHSAILVAFDISRYQGDAAGRTEEDPAGEVIIYSPHGIESQDLAGVQSCGLKTLALLHGLHDVRIWMMKQLNLGALNGIKAVSVSGAKYWIATHDEVKKGSGIIGGLLRRTQYTLQEAVASQQKQLEESGQAPEYQFIELGSGDGILLE</sequence>
<protein>
    <recommendedName>
        <fullName evidence="4">Metallo-beta-lactamase domain-containing protein</fullName>
    </recommendedName>
</protein>